<dbReference type="Gene3D" id="3.40.630.10">
    <property type="entry name" value="Zn peptidases"/>
    <property type="match status" value="1"/>
</dbReference>
<evidence type="ECO:0000256" key="2">
    <source>
        <dbReference type="ARBA" id="ARBA00022801"/>
    </source>
</evidence>
<dbReference type="Proteomes" id="UP001631957">
    <property type="component" value="Unassembled WGS sequence"/>
</dbReference>
<dbReference type="PANTHER" id="PTHR32494:SF5">
    <property type="entry name" value="ALLANTOATE AMIDOHYDROLASE"/>
    <property type="match status" value="1"/>
</dbReference>
<organism evidence="3 4">
    <name type="scientific">Streptomyces niveiscabiei</name>
    <dbReference type="NCBI Taxonomy" id="164115"/>
    <lineage>
        <taxon>Bacteria</taxon>
        <taxon>Bacillati</taxon>
        <taxon>Actinomycetota</taxon>
        <taxon>Actinomycetes</taxon>
        <taxon>Kitasatosporales</taxon>
        <taxon>Streptomycetaceae</taxon>
        <taxon>Streptomyces</taxon>
    </lineage>
</organism>
<gene>
    <name evidence="3" type="ORF">ACKI18_10800</name>
</gene>
<protein>
    <submittedName>
        <fullName evidence="3">Uncharacterized protein</fullName>
    </submittedName>
</protein>
<evidence type="ECO:0000313" key="4">
    <source>
        <dbReference type="Proteomes" id="UP001631957"/>
    </source>
</evidence>
<comment type="similarity">
    <text evidence="1">Belongs to the peptidase M20 family.</text>
</comment>
<keyword evidence="4" id="KW-1185">Reference proteome</keyword>
<dbReference type="EMBL" id="JBJVNI010000005">
    <property type="protein sequence ID" value="MFM9609203.1"/>
    <property type="molecule type" value="Genomic_DNA"/>
</dbReference>
<dbReference type="RefSeq" id="WP_409121070.1">
    <property type="nucleotide sequence ID" value="NZ_JBJVNI010000005.1"/>
</dbReference>
<name>A0ABW9HQT6_9ACTN</name>
<dbReference type="InterPro" id="IPR010158">
    <property type="entry name" value="Amidase_Cbmase"/>
</dbReference>
<dbReference type="InterPro" id="IPR036264">
    <property type="entry name" value="Bact_exopeptidase_dim_dom"/>
</dbReference>
<proteinExistence type="inferred from homology"/>
<dbReference type="SUPFAM" id="SSF55031">
    <property type="entry name" value="Bacterial exopeptidase dimerisation domain"/>
    <property type="match status" value="1"/>
</dbReference>
<reference evidence="3 4" key="1">
    <citation type="submission" date="2024-12" db="EMBL/GenBank/DDBJ databases">
        <title>Forecasting of Potato common scab and diversities of Pathogenic streptomyces spp. in china.</title>
        <authorList>
            <person name="Handique U."/>
            <person name="Wu J."/>
        </authorList>
    </citation>
    <scope>NUCLEOTIDE SEQUENCE [LARGE SCALE GENOMIC DNA]</scope>
    <source>
        <strain evidence="3 4">ZRIMU1530</strain>
    </source>
</reference>
<dbReference type="Gene3D" id="3.30.70.360">
    <property type="match status" value="1"/>
</dbReference>
<comment type="caution">
    <text evidence="3">The sequence shown here is derived from an EMBL/GenBank/DDBJ whole genome shotgun (WGS) entry which is preliminary data.</text>
</comment>
<sequence length="137" mass="14330">MIDADRLWRSLTDLGVEHGVPVGIVTGVQGISWQETTIHGRAAHAGTTPTRLRADAGLAAAQVVVRRRELVDSGECGALGATVRHLAVHPDLTNIVPALTVDLGYPDDVQYSTPEACGQGVDVRATPLLRLAGGVHG</sequence>
<dbReference type="PANTHER" id="PTHR32494">
    <property type="entry name" value="ALLANTOATE DEIMINASE-RELATED"/>
    <property type="match status" value="1"/>
</dbReference>
<keyword evidence="2" id="KW-0378">Hydrolase</keyword>
<evidence type="ECO:0000313" key="3">
    <source>
        <dbReference type="EMBL" id="MFM9609203.1"/>
    </source>
</evidence>
<accession>A0ABW9HQT6</accession>
<evidence type="ECO:0000256" key="1">
    <source>
        <dbReference type="ARBA" id="ARBA00006153"/>
    </source>
</evidence>